<dbReference type="Pfam" id="PF24109">
    <property type="entry name" value="DUF7384"/>
    <property type="match status" value="1"/>
</dbReference>
<name>A0A151AEZ3_9EURY</name>
<organism evidence="1 2">
    <name type="scientific">Halalkalicoccus paucihalophilus</name>
    <dbReference type="NCBI Taxonomy" id="1008153"/>
    <lineage>
        <taxon>Archaea</taxon>
        <taxon>Methanobacteriati</taxon>
        <taxon>Methanobacteriota</taxon>
        <taxon>Stenosarchaea group</taxon>
        <taxon>Halobacteria</taxon>
        <taxon>Halobacteriales</taxon>
        <taxon>Halococcaceae</taxon>
        <taxon>Halalkalicoccus</taxon>
    </lineage>
</organism>
<dbReference type="SUPFAM" id="SSF88723">
    <property type="entry name" value="PIN domain-like"/>
    <property type="match status" value="1"/>
</dbReference>
<dbReference type="OrthoDB" id="214734at2157"/>
<dbReference type="AlphaFoldDB" id="A0A151AEZ3"/>
<dbReference type="EMBL" id="LTAZ01000004">
    <property type="protein sequence ID" value="KYH26124.1"/>
    <property type="molecule type" value="Genomic_DNA"/>
</dbReference>
<dbReference type="InterPro" id="IPR055808">
    <property type="entry name" value="DUF7384"/>
</dbReference>
<sequence length="156" mass="16802">MNEPDPSRVVADADVLVADLLGDETAREALDVVRSHSWLTLVVTERLLDDAEAIIADLRGEDLALAWRVNVEGLARIVEQSTGDHPALAAAYHGDAAQILSFDEDLQSAHTGATLKPRLSTSIRSPDAFLTVFDPERLYTVVVGGEYPGPDRDPSG</sequence>
<dbReference type="RefSeq" id="WP_066380585.1">
    <property type="nucleotide sequence ID" value="NZ_LTAZ01000004.1"/>
</dbReference>
<reference evidence="1 2" key="1">
    <citation type="submission" date="2016-02" db="EMBL/GenBank/DDBJ databases">
        <title>Genome sequence of Halalkalicoccus paucihalophilus DSM 24557.</title>
        <authorList>
            <person name="Poehlein A."/>
            <person name="Daniel R."/>
        </authorList>
    </citation>
    <scope>NUCLEOTIDE SEQUENCE [LARGE SCALE GENOMIC DNA]</scope>
    <source>
        <strain evidence="1 2">DSM 24557</strain>
    </source>
</reference>
<evidence type="ECO:0000313" key="2">
    <source>
        <dbReference type="Proteomes" id="UP000075321"/>
    </source>
</evidence>
<protein>
    <recommendedName>
        <fullName evidence="3">PIN domain-containing protein</fullName>
    </recommendedName>
</protein>
<gene>
    <name evidence="1" type="ORF">HAPAU_12160</name>
</gene>
<proteinExistence type="predicted"/>
<keyword evidence="2" id="KW-1185">Reference proteome</keyword>
<evidence type="ECO:0008006" key="3">
    <source>
        <dbReference type="Google" id="ProtNLM"/>
    </source>
</evidence>
<dbReference type="InterPro" id="IPR029060">
    <property type="entry name" value="PIN-like_dom_sf"/>
</dbReference>
<dbReference type="PATRIC" id="fig|1008153.3.peg.1223"/>
<evidence type="ECO:0000313" key="1">
    <source>
        <dbReference type="EMBL" id="KYH26124.1"/>
    </source>
</evidence>
<accession>A0A151AEZ3</accession>
<dbReference type="Proteomes" id="UP000075321">
    <property type="component" value="Unassembled WGS sequence"/>
</dbReference>
<comment type="caution">
    <text evidence="1">The sequence shown here is derived from an EMBL/GenBank/DDBJ whole genome shotgun (WGS) entry which is preliminary data.</text>
</comment>